<evidence type="ECO:0000259" key="9">
    <source>
        <dbReference type="Pfam" id="PF07885"/>
    </source>
</evidence>
<dbReference type="Gene3D" id="1.20.120.350">
    <property type="entry name" value="Voltage-gated potassium channels. Chain C"/>
    <property type="match status" value="1"/>
</dbReference>
<keyword evidence="11" id="KW-1185">Reference proteome</keyword>
<reference evidence="10 11" key="1">
    <citation type="submission" date="2020-07" db="EMBL/GenBank/DDBJ databases">
        <title>Screening of a cold-adapted Planococcus bacterium producing protease in traditional shrimp paste and protease identification by genome sequencing.</title>
        <authorList>
            <person name="Gao R."/>
            <person name="Leng W."/>
            <person name="Chu Q."/>
            <person name="Wu X."/>
            <person name="Liu H."/>
            <person name="Li X."/>
        </authorList>
    </citation>
    <scope>NUCLEOTIDE SEQUENCE [LARGE SCALE GENOMIC DNA]</scope>
    <source>
        <strain evidence="10 11">XJ11</strain>
    </source>
</reference>
<keyword evidence="5" id="KW-0406">Ion transport</keyword>
<dbReference type="RefSeq" id="WP_182091249.1">
    <property type="nucleotide sequence ID" value="NZ_CP059540.1"/>
</dbReference>
<feature type="transmembrane region" description="Helical" evidence="8">
    <location>
        <begin position="7"/>
        <end position="26"/>
    </location>
</feature>
<evidence type="ECO:0000313" key="11">
    <source>
        <dbReference type="Proteomes" id="UP000514716"/>
    </source>
</evidence>
<evidence type="ECO:0000313" key="10">
    <source>
        <dbReference type="EMBL" id="QMT16129.1"/>
    </source>
</evidence>
<keyword evidence="2" id="KW-0813">Transport</keyword>
<keyword evidence="4 8" id="KW-1133">Transmembrane helix</keyword>
<keyword evidence="6 8" id="KW-0472">Membrane</keyword>
<feature type="transmembrane region" description="Helical" evidence="8">
    <location>
        <begin position="32"/>
        <end position="51"/>
    </location>
</feature>
<dbReference type="PANTHER" id="PTHR11537">
    <property type="entry name" value="VOLTAGE-GATED POTASSIUM CHANNEL"/>
    <property type="match status" value="1"/>
</dbReference>
<organism evidence="10 11">
    <name type="scientific">Planococcus maritimus</name>
    <dbReference type="NCBI Taxonomy" id="192421"/>
    <lineage>
        <taxon>Bacteria</taxon>
        <taxon>Bacillati</taxon>
        <taxon>Bacillota</taxon>
        <taxon>Bacilli</taxon>
        <taxon>Bacillales</taxon>
        <taxon>Caryophanaceae</taxon>
        <taxon>Planococcus</taxon>
    </lineage>
</organism>
<dbReference type="GO" id="GO:0005249">
    <property type="term" value="F:voltage-gated potassium channel activity"/>
    <property type="evidence" value="ECO:0007669"/>
    <property type="project" value="InterPro"/>
</dbReference>
<comment type="subcellular location">
    <subcellularLocation>
        <location evidence="1">Membrane</location>
        <topology evidence="1">Multi-pass membrane protein</topology>
    </subcellularLocation>
</comment>
<gene>
    <name evidence="10" type="ORF">H1Q58_09025</name>
</gene>
<dbReference type="Gene3D" id="1.10.287.70">
    <property type="match status" value="1"/>
</dbReference>
<dbReference type="InterPro" id="IPR028325">
    <property type="entry name" value="VG_K_chnl"/>
</dbReference>
<feature type="transmembrane region" description="Helical" evidence="8">
    <location>
        <begin position="113"/>
        <end position="131"/>
    </location>
</feature>
<evidence type="ECO:0000256" key="2">
    <source>
        <dbReference type="ARBA" id="ARBA00022448"/>
    </source>
</evidence>
<evidence type="ECO:0000256" key="5">
    <source>
        <dbReference type="ARBA" id="ARBA00023065"/>
    </source>
</evidence>
<dbReference type="KEGG" id="pdec:H1Q58_09025"/>
<dbReference type="Pfam" id="PF07885">
    <property type="entry name" value="Ion_trans_2"/>
    <property type="match status" value="1"/>
</dbReference>
<protein>
    <submittedName>
        <fullName evidence="10">Potassium channel family protein</fullName>
    </submittedName>
</protein>
<dbReference type="GO" id="GO:0008076">
    <property type="term" value="C:voltage-gated potassium channel complex"/>
    <property type="evidence" value="ECO:0007669"/>
    <property type="project" value="InterPro"/>
</dbReference>
<accession>A0A7D7MAH0</accession>
<dbReference type="PANTHER" id="PTHR11537:SF254">
    <property type="entry name" value="POTASSIUM VOLTAGE-GATED CHANNEL PROTEIN SHAB"/>
    <property type="match status" value="1"/>
</dbReference>
<evidence type="ECO:0000256" key="7">
    <source>
        <dbReference type="ARBA" id="ARBA00023303"/>
    </source>
</evidence>
<feature type="domain" description="Potassium channel" evidence="9">
    <location>
        <begin position="116"/>
        <end position="190"/>
    </location>
</feature>
<keyword evidence="7 10" id="KW-0407">Ion channel</keyword>
<feature type="transmembrane region" description="Helical" evidence="8">
    <location>
        <begin position="167"/>
        <end position="191"/>
    </location>
</feature>
<proteinExistence type="predicted"/>
<feature type="transmembrane region" description="Helical" evidence="8">
    <location>
        <begin position="63"/>
        <end position="85"/>
    </location>
</feature>
<dbReference type="EMBL" id="CP059540">
    <property type="protein sequence ID" value="QMT16129.1"/>
    <property type="molecule type" value="Genomic_DNA"/>
</dbReference>
<dbReference type="SUPFAM" id="SSF81324">
    <property type="entry name" value="Voltage-gated potassium channels"/>
    <property type="match status" value="1"/>
</dbReference>
<dbReference type="AlphaFoldDB" id="A0A7D7MAH0"/>
<dbReference type="InterPro" id="IPR027359">
    <property type="entry name" value="Volt_channel_dom_sf"/>
</dbReference>
<dbReference type="InterPro" id="IPR013099">
    <property type="entry name" value="K_chnl_dom"/>
</dbReference>
<evidence type="ECO:0000256" key="4">
    <source>
        <dbReference type="ARBA" id="ARBA00022989"/>
    </source>
</evidence>
<sequence length="233" mass="27030">MKLRNFFYEAFLFLLVIVSVVIALVSNERFTLVHWIIWGIFFVDYFIRFFAAEHKWTFIKSHPLELIAIIPLDAIYQVARFFMFFRMLKLWGILPRFLKPVYAVLKTNGLEKLLIFAVILIFLVPIPMILIEPQIVNYTDAIWWAVVTVTTVGYGDITPETGIGRLFAVILMFVGIGIIGTFTSAISSYFASRKRALEEDHVLDIVNSIKKIEKLTEEDHQLIQSYLKKKMKG</sequence>
<keyword evidence="3 8" id="KW-0812">Transmembrane</keyword>
<name>A0A7D7MAH0_PLAMR</name>
<evidence type="ECO:0000256" key="1">
    <source>
        <dbReference type="ARBA" id="ARBA00004141"/>
    </source>
</evidence>
<evidence type="ECO:0000256" key="3">
    <source>
        <dbReference type="ARBA" id="ARBA00022692"/>
    </source>
</evidence>
<evidence type="ECO:0000256" key="8">
    <source>
        <dbReference type="SAM" id="Phobius"/>
    </source>
</evidence>
<dbReference type="GO" id="GO:0001508">
    <property type="term" value="P:action potential"/>
    <property type="evidence" value="ECO:0007669"/>
    <property type="project" value="TreeGrafter"/>
</dbReference>
<evidence type="ECO:0000256" key="6">
    <source>
        <dbReference type="ARBA" id="ARBA00023136"/>
    </source>
</evidence>
<dbReference type="Proteomes" id="UP000514716">
    <property type="component" value="Chromosome"/>
</dbReference>